<name>A0A5I0D5J4_SALET</name>
<sequence length="409" mass="46996">MSNIDSDSIKQELSETGTLTGIEADLDEEMVLEPFDPDAISIEQKVVPMDTLIRRLKQQSIHLSPNFQRNEVWDVTRRSRLIESLLLKIPLPMFYVASDEKGTWEVVDGLQRLSTIRDFIIGNENGVCLTLKNLEFLGEKLNGKTFRSIENDSTQQRLVNDILETEMRFTVINPGTPEAVKRNIFKRINTGGMPLTLQEIRHALYQGKSSTLLYELSCSEEFLNVLGNKVNDTRMASRELILRFISFLIFNRESYKSNLDSWLSNAMRVINLMPNITSKELNKIYKTADELPIIKLSDLDEIKDLFKKAMLRCDLIFDGHAFRKSIPGDERKTPINKSLFEVWSNVLCHLTDDDFIKLKDNKKYLLEKYKLILEDADFVSAISRHSSMQSSVIGRYNAIENIVKETIDG</sequence>
<dbReference type="InterPro" id="IPR004919">
    <property type="entry name" value="GmrSD_N"/>
</dbReference>
<reference evidence="2" key="1">
    <citation type="submission" date="2018-06" db="EMBL/GenBank/DDBJ databases">
        <authorList>
            <person name="Ashton P.M."/>
            <person name="Dallman T."/>
            <person name="Nair S."/>
            <person name="De Pinna E."/>
            <person name="Peters T."/>
            <person name="Grant K."/>
        </authorList>
    </citation>
    <scope>NUCLEOTIDE SEQUENCE</scope>
    <source>
        <strain evidence="2">458084</strain>
    </source>
</reference>
<protein>
    <submittedName>
        <fullName evidence="2">DUF262 domain-containing protein</fullName>
    </submittedName>
</protein>
<evidence type="ECO:0000313" key="2">
    <source>
        <dbReference type="EMBL" id="EBV0637948.1"/>
    </source>
</evidence>
<feature type="domain" description="GmrSD restriction endonucleases N-terminal" evidence="1">
    <location>
        <begin position="59"/>
        <end position="205"/>
    </location>
</feature>
<dbReference type="PANTHER" id="PTHR39639">
    <property type="entry name" value="CHROMOSOME 16, WHOLE GENOME SHOTGUN SEQUENCE"/>
    <property type="match status" value="1"/>
</dbReference>
<dbReference type="AlphaFoldDB" id="A0A5I0D5J4"/>
<dbReference type="PANTHER" id="PTHR39639:SF1">
    <property type="entry name" value="DUF262 DOMAIN-CONTAINING PROTEIN"/>
    <property type="match status" value="1"/>
</dbReference>
<dbReference type="Pfam" id="PF03235">
    <property type="entry name" value="GmrSD_N"/>
    <property type="match status" value="1"/>
</dbReference>
<evidence type="ECO:0000259" key="1">
    <source>
        <dbReference type="Pfam" id="PF03235"/>
    </source>
</evidence>
<organism evidence="2">
    <name type="scientific">Salmonella enterica subsp. enterica serovar Ouagadougou</name>
    <dbReference type="NCBI Taxonomy" id="2564899"/>
    <lineage>
        <taxon>Bacteria</taxon>
        <taxon>Pseudomonadati</taxon>
        <taxon>Pseudomonadota</taxon>
        <taxon>Gammaproteobacteria</taxon>
        <taxon>Enterobacterales</taxon>
        <taxon>Enterobacteriaceae</taxon>
        <taxon>Salmonella</taxon>
    </lineage>
</organism>
<accession>A0A5I0D5J4</accession>
<gene>
    <name evidence="2" type="ORF">DNM41_24080</name>
</gene>
<proteinExistence type="predicted"/>
<comment type="caution">
    <text evidence="2">The sequence shown here is derived from an EMBL/GenBank/DDBJ whole genome shotgun (WGS) entry which is preliminary data.</text>
</comment>
<dbReference type="EMBL" id="AAHEBA010000044">
    <property type="protein sequence ID" value="EBV0637948.1"/>
    <property type="molecule type" value="Genomic_DNA"/>
</dbReference>